<dbReference type="Proteomes" id="UP001183414">
    <property type="component" value="Unassembled WGS sequence"/>
</dbReference>
<dbReference type="SUPFAM" id="SSF48208">
    <property type="entry name" value="Six-hairpin glycosidases"/>
    <property type="match status" value="1"/>
</dbReference>
<dbReference type="InterPro" id="IPR012341">
    <property type="entry name" value="6hp_glycosidase-like_sf"/>
</dbReference>
<name>A0ABU2NNU9_9ACTN</name>
<evidence type="ECO:0000259" key="2">
    <source>
        <dbReference type="Pfam" id="PF22422"/>
    </source>
</evidence>
<gene>
    <name evidence="3" type="ORF">RM572_07660</name>
</gene>
<comment type="caution">
    <text evidence="3">The sequence shown here is derived from an EMBL/GenBank/DDBJ whole genome shotgun (WGS) entry which is preliminary data.</text>
</comment>
<accession>A0ABU2NNU9</accession>
<dbReference type="InterPro" id="IPR054491">
    <property type="entry name" value="MGH1-like_GH"/>
</dbReference>
<dbReference type="EMBL" id="JAVREQ010000005">
    <property type="protein sequence ID" value="MDT0378654.1"/>
    <property type="molecule type" value="Genomic_DNA"/>
</dbReference>
<proteinExistence type="predicted"/>
<organism evidence="3 4">
    <name type="scientific">Streptomyces hazeniae</name>
    <dbReference type="NCBI Taxonomy" id="3075538"/>
    <lineage>
        <taxon>Bacteria</taxon>
        <taxon>Bacillati</taxon>
        <taxon>Actinomycetota</taxon>
        <taxon>Actinomycetes</taxon>
        <taxon>Kitasatosporales</taxon>
        <taxon>Streptomycetaceae</taxon>
        <taxon>Streptomyces</taxon>
    </lineage>
</organism>
<dbReference type="InterPro" id="IPR032856">
    <property type="entry name" value="GDE_N_bis"/>
</dbReference>
<keyword evidence="4" id="KW-1185">Reference proteome</keyword>
<evidence type="ECO:0000259" key="1">
    <source>
        <dbReference type="Pfam" id="PF14742"/>
    </source>
</evidence>
<dbReference type="Gene3D" id="1.50.10.10">
    <property type="match status" value="1"/>
</dbReference>
<dbReference type="RefSeq" id="WP_311672524.1">
    <property type="nucleotide sequence ID" value="NZ_JAVREQ010000005.1"/>
</dbReference>
<feature type="domain" description="Putative glycogen debranching enzyme N-terminal" evidence="1">
    <location>
        <begin position="33"/>
        <end position="211"/>
    </location>
</feature>
<evidence type="ECO:0000313" key="4">
    <source>
        <dbReference type="Proteomes" id="UP001183414"/>
    </source>
</evidence>
<reference evidence="4" key="1">
    <citation type="submission" date="2023-07" db="EMBL/GenBank/DDBJ databases">
        <title>30 novel species of actinomycetes from the DSMZ collection.</title>
        <authorList>
            <person name="Nouioui I."/>
        </authorList>
    </citation>
    <scope>NUCLEOTIDE SEQUENCE [LARGE SCALE GENOMIC DNA]</scope>
    <source>
        <strain evidence="4">DSM 42041</strain>
    </source>
</reference>
<protein>
    <submittedName>
        <fullName evidence="3">Glycogen debranching N-terminal domain-containing protein</fullName>
    </submittedName>
</protein>
<dbReference type="Pfam" id="PF22422">
    <property type="entry name" value="MGH1-like_GH"/>
    <property type="match status" value="1"/>
</dbReference>
<sequence length="702" mass="75071">MDTTVKSQAPTGSGTASGLQPFLHDACVVLAAPAVALSRPAGAMRSGADGFFRGDRRFLSRLVADVEGVPLAPVRTGHSDASTAAFRTVLRGVGEQTADPAVTLRHTRTVHADGLRESFEFHNAGPLDVTVPLALSLDADFAAMDDVKAGRRAAPPGVRRADDALRWHWQEWESRLTSTPAPDSVDDEGGTAVRAHYRLTLPPGGRARVDLDCAAVDRDGFPFAPAPTRRVPWSRPRLRVPDHRFPRLLDRSLDDLAGLLLTDPEHPQDTFLAAGAPWFLTLFGRDALWAARMLLPLGTDLAAGTLRTLARRQGTRDIPATEEQPGKILHEVRRTSQLLDEGTTLPPLYYGTVDAGPLWVALLHDAWRWGLAETEVEALLPHAERVLAWMAEHGDADGDGLLEYVDSTGKGLANQGWKDSGDSMRWRSGRLAVAPVALSEVQAYAHEAAVGGAALLRAFGRPDADRWEEWAARLRDRFRDRFWLDDARGPYCAAALDGQKRPLDTDTSSHGHLLGTGLLTEEESGLLARRLASPELDCGFGLRTLETGATGFNPLGYHIGSVWPHDTAIAVHGLARAGFPDEADSLVRGLLAASETFDARLPELFAGHGSGVDTGPAPYPAACRPQAWAAASSVHLLRALLGLEADVPGGTLRVADSVAESWRPLRAEGLSVAGHALSVAVDVGGGVRAETAAPVSAASRRG</sequence>
<feature type="domain" description="Mannosylglycerate hydrolase MGH1-like glycoside hydrolase" evidence="2">
    <location>
        <begin position="359"/>
        <end position="596"/>
    </location>
</feature>
<dbReference type="Pfam" id="PF14742">
    <property type="entry name" value="GDE_N_bis"/>
    <property type="match status" value="1"/>
</dbReference>
<evidence type="ECO:0000313" key="3">
    <source>
        <dbReference type="EMBL" id="MDT0378654.1"/>
    </source>
</evidence>
<dbReference type="InterPro" id="IPR008928">
    <property type="entry name" value="6-hairpin_glycosidase_sf"/>
</dbReference>